<sequence length="487" mass="55799">MVAATAKAQLVKEATQISEQESLQLTRNLLRIAIFNISYIRGLFPEKYFEDKFVPALEMKIKKLLPLDVESRRLIDWMEKGVYDALQKRYLKTLLFGLCDIEDGPLVEEYDFSFFYPNDSSDDVTMVLNKNGNKSHVNSFSTTSYDLTPTQMKISACKMVRTLVQLMRTLNHIPDERTIIMKLHYYDDITPEDYEPPYFRSCTYEDKIPWSRVPLKMKVGEVNSKHFAIALKVRSILDPCEDENEAKNSKNGLMTSSSDSEASSSSEESEHDGHQKVTQNRTGQVSDAAAAVSEGKTSQQLADNQGEDSENTEDTATEAENLERLKQWLLSRATNRIEMCDVLSDFPDISMVHIEELMNCLIKDGFLKSLGRDIYEVKQVEEEVKEVESLNKEKYLEKAPLMTNNLNEVEEKTMYMKALYHALPLEYVSVAQLQSKLQGEVNQSTARKLMDKMAIDGFIEETASNRRMGTELSVFLYKFLPTFQSFF</sequence>
<organism evidence="1 2">
    <name type="scientific">Diphasiastrum complanatum</name>
    <name type="common">Issler's clubmoss</name>
    <name type="synonym">Lycopodium complanatum</name>
    <dbReference type="NCBI Taxonomy" id="34168"/>
    <lineage>
        <taxon>Eukaryota</taxon>
        <taxon>Viridiplantae</taxon>
        <taxon>Streptophyta</taxon>
        <taxon>Embryophyta</taxon>
        <taxon>Tracheophyta</taxon>
        <taxon>Lycopodiopsida</taxon>
        <taxon>Lycopodiales</taxon>
        <taxon>Lycopodiaceae</taxon>
        <taxon>Lycopodioideae</taxon>
        <taxon>Diphasiastrum</taxon>
    </lineage>
</organism>
<proteinExistence type="predicted"/>
<comment type="caution">
    <text evidence="1">The sequence shown here is derived from an EMBL/GenBank/DDBJ whole genome shotgun (WGS) entry which is preliminary data.</text>
</comment>
<reference evidence="2" key="1">
    <citation type="journal article" date="2024" name="Proc. Natl. Acad. Sci. U.S.A.">
        <title>Extraordinary preservation of gene collinearity over three hundred million years revealed in homosporous lycophytes.</title>
        <authorList>
            <person name="Li C."/>
            <person name="Wickell D."/>
            <person name="Kuo L.Y."/>
            <person name="Chen X."/>
            <person name="Nie B."/>
            <person name="Liao X."/>
            <person name="Peng D."/>
            <person name="Ji J."/>
            <person name="Jenkins J."/>
            <person name="Williams M."/>
            <person name="Shu S."/>
            <person name="Plott C."/>
            <person name="Barry K."/>
            <person name="Rajasekar S."/>
            <person name="Grimwood J."/>
            <person name="Han X."/>
            <person name="Sun S."/>
            <person name="Hou Z."/>
            <person name="He W."/>
            <person name="Dai G."/>
            <person name="Sun C."/>
            <person name="Schmutz J."/>
            <person name="Leebens-Mack J.H."/>
            <person name="Li F.W."/>
            <person name="Wang L."/>
        </authorList>
    </citation>
    <scope>NUCLEOTIDE SEQUENCE [LARGE SCALE GENOMIC DNA]</scope>
    <source>
        <strain evidence="2">cv. PW_Plant_1</strain>
    </source>
</reference>
<evidence type="ECO:0000313" key="2">
    <source>
        <dbReference type="Proteomes" id="UP001162992"/>
    </source>
</evidence>
<accession>A0ACC2BV57</accession>
<protein>
    <submittedName>
        <fullName evidence="1">Uncharacterized protein</fullName>
    </submittedName>
</protein>
<name>A0ACC2BV57_DIPCM</name>
<dbReference type="Proteomes" id="UP001162992">
    <property type="component" value="Chromosome 13"/>
</dbReference>
<keyword evidence="2" id="KW-1185">Reference proteome</keyword>
<dbReference type="EMBL" id="CM055104">
    <property type="protein sequence ID" value="KAJ7533667.1"/>
    <property type="molecule type" value="Genomic_DNA"/>
</dbReference>
<evidence type="ECO:0000313" key="1">
    <source>
        <dbReference type="EMBL" id="KAJ7533667.1"/>
    </source>
</evidence>
<gene>
    <name evidence="1" type="ORF">O6H91_13G059600</name>
</gene>